<sequence length="72" mass="7713">MSRYSPWIGGAVSAVSSEWRRSRCSVNNDCVELRAAAGRVRIRDSKNPSRILDMAPAVGAGFVAYVKGAVVS</sequence>
<dbReference type="RefSeq" id="WP_378245834.1">
    <property type="nucleotide sequence ID" value="NZ_JBHSKF010000003.1"/>
</dbReference>
<proteinExistence type="predicted"/>
<dbReference type="EMBL" id="JBHSKF010000003">
    <property type="protein sequence ID" value="MFC5287168.1"/>
    <property type="molecule type" value="Genomic_DNA"/>
</dbReference>
<accession>A0ABW0EIC5</accession>
<protein>
    <submittedName>
        <fullName evidence="2">DUF397 domain-containing protein</fullName>
    </submittedName>
</protein>
<evidence type="ECO:0000259" key="1">
    <source>
        <dbReference type="Pfam" id="PF04149"/>
    </source>
</evidence>
<comment type="caution">
    <text evidence="2">The sequence shown here is derived from an EMBL/GenBank/DDBJ whole genome shotgun (WGS) entry which is preliminary data.</text>
</comment>
<feature type="domain" description="DUF397" evidence="1">
    <location>
        <begin position="18"/>
        <end position="67"/>
    </location>
</feature>
<evidence type="ECO:0000313" key="2">
    <source>
        <dbReference type="EMBL" id="MFC5287168.1"/>
    </source>
</evidence>
<dbReference type="Pfam" id="PF04149">
    <property type="entry name" value="DUF397"/>
    <property type="match status" value="1"/>
</dbReference>
<keyword evidence="3" id="KW-1185">Reference proteome</keyword>
<evidence type="ECO:0000313" key="3">
    <source>
        <dbReference type="Proteomes" id="UP001596157"/>
    </source>
</evidence>
<gene>
    <name evidence="2" type="ORF">ACFPM7_08920</name>
</gene>
<reference evidence="3" key="1">
    <citation type="journal article" date="2019" name="Int. J. Syst. Evol. Microbiol.">
        <title>The Global Catalogue of Microorganisms (GCM) 10K type strain sequencing project: providing services to taxonomists for standard genome sequencing and annotation.</title>
        <authorList>
            <consortium name="The Broad Institute Genomics Platform"/>
            <consortium name="The Broad Institute Genome Sequencing Center for Infectious Disease"/>
            <person name="Wu L."/>
            <person name="Ma J."/>
        </authorList>
    </citation>
    <scope>NUCLEOTIDE SEQUENCE [LARGE SCALE GENOMIC DNA]</scope>
    <source>
        <strain evidence="3">CCUG 59778</strain>
    </source>
</reference>
<name>A0ABW0EIC5_9PSEU</name>
<dbReference type="Proteomes" id="UP001596157">
    <property type="component" value="Unassembled WGS sequence"/>
</dbReference>
<organism evidence="2 3">
    <name type="scientific">Actinokineospora guangxiensis</name>
    <dbReference type="NCBI Taxonomy" id="1490288"/>
    <lineage>
        <taxon>Bacteria</taxon>
        <taxon>Bacillati</taxon>
        <taxon>Actinomycetota</taxon>
        <taxon>Actinomycetes</taxon>
        <taxon>Pseudonocardiales</taxon>
        <taxon>Pseudonocardiaceae</taxon>
        <taxon>Actinokineospora</taxon>
    </lineage>
</organism>
<dbReference type="InterPro" id="IPR007278">
    <property type="entry name" value="DUF397"/>
</dbReference>